<name>A0ACD5T9P8_AVESA</name>
<protein>
    <submittedName>
        <fullName evidence="1">Uncharacterized protein</fullName>
    </submittedName>
</protein>
<evidence type="ECO:0000313" key="2">
    <source>
        <dbReference type="Proteomes" id="UP001732700"/>
    </source>
</evidence>
<reference evidence="1" key="2">
    <citation type="submission" date="2025-09" db="UniProtKB">
        <authorList>
            <consortium name="EnsemblPlants"/>
        </authorList>
    </citation>
    <scope>IDENTIFICATION</scope>
</reference>
<organism evidence="1 2">
    <name type="scientific">Avena sativa</name>
    <name type="common">Oat</name>
    <dbReference type="NCBI Taxonomy" id="4498"/>
    <lineage>
        <taxon>Eukaryota</taxon>
        <taxon>Viridiplantae</taxon>
        <taxon>Streptophyta</taxon>
        <taxon>Embryophyta</taxon>
        <taxon>Tracheophyta</taxon>
        <taxon>Spermatophyta</taxon>
        <taxon>Magnoliopsida</taxon>
        <taxon>Liliopsida</taxon>
        <taxon>Poales</taxon>
        <taxon>Poaceae</taxon>
        <taxon>BOP clade</taxon>
        <taxon>Pooideae</taxon>
        <taxon>Poodae</taxon>
        <taxon>Poeae</taxon>
        <taxon>Poeae Chloroplast Group 1 (Aveneae type)</taxon>
        <taxon>Aveninae</taxon>
        <taxon>Avena</taxon>
    </lineage>
</organism>
<reference evidence="1" key="1">
    <citation type="submission" date="2021-05" db="EMBL/GenBank/DDBJ databases">
        <authorList>
            <person name="Scholz U."/>
            <person name="Mascher M."/>
            <person name="Fiebig A."/>
        </authorList>
    </citation>
    <scope>NUCLEOTIDE SEQUENCE [LARGE SCALE GENOMIC DNA]</scope>
</reference>
<evidence type="ECO:0000313" key="1">
    <source>
        <dbReference type="EnsemblPlants" id="AVESA.00010b.r2.1AG0015580.1.CDS"/>
    </source>
</evidence>
<dbReference type="EnsemblPlants" id="AVESA.00010b.r2.1AG0015580.1">
    <property type="protein sequence ID" value="AVESA.00010b.r2.1AG0015580.1.CDS"/>
    <property type="gene ID" value="AVESA.00010b.r2.1AG0015580"/>
</dbReference>
<keyword evidence="2" id="KW-1185">Reference proteome</keyword>
<dbReference type="Proteomes" id="UP001732700">
    <property type="component" value="Chromosome 1A"/>
</dbReference>
<proteinExistence type="predicted"/>
<sequence length="426" mass="46827">MSLLLRRLAGEVSAPLRRSLTTAASRPPWAMVYKRPVLDASIARASLDLNEAPCVSQLSVPAHFADPDAAGSVRAASCDGLLLLDFADTRQFPPAVRELCHSSLLHMMAAAGAAVELDVARFVCNPLSGQMFRLPVPDMDAAKGSTTFGLLTQSSEGSHCPPDRFVVAQLSCREGDNRRVVRRFLSDAGEWDEPQLFVPSTTPAWRAMQIDTNHEVLAFRDRLWWVDLTWGACSVDPFSDRPEHHFLELPRGSVLPELVDVAGPPILGRHRRMGVSEGKLRYVEVSTKKDPFLISSFSLDDEGCSWTLQHEMTISISLPEKSEPVEHHMPWIAAIDPLNANVLHLKYGRIVLAVDMAKGKVIGSCSFPDSITHLSMHNSSLVPCVLPTWLESDPIPGAGALSSKTNNCTRKTLADMLVRVDKDRKN</sequence>
<accession>A0ACD5T9P8</accession>